<evidence type="ECO:0000256" key="4">
    <source>
        <dbReference type="ARBA" id="ARBA00022723"/>
    </source>
</evidence>
<dbReference type="EMBL" id="RYZI01000309">
    <property type="protein sequence ID" value="RWA06762.1"/>
    <property type="molecule type" value="Genomic_DNA"/>
</dbReference>
<evidence type="ECO:0000256" key="7">
    <source>
        <dbReference type="ARBA" id="ARBA00023002"/>
    </source>
</evidence>
<evidence type="ECO:0000256" key="1">
    <source>
        <dbReference type="ARBA" id="ARBA00006484"/>
    </source>
</evidence>
<dbReference type="InterPro" id="IPR036291">
    <property type="entry name" value="NAD(P)-bd_dom_sf"/>
</dbReference>
<comment type="caution">
    <text evidence="9">The sequence shown here is derived from an EMBL/GenBank/DDBJ whole genome shotgun (WGS) entry which is preliminary data.</text>
</comment>
<evidence type="ECO:0000313" key="9">
    <source>
        <dbReference type="EMBL" id="RWA06762.1"/>
    </source>
</evidence>
<comment type="similarity">
    <text evidence="1">Belongs to the short-chain dehydrogenases/reductases (SDR) family.</text>
</comment>
<dbReference type="STRING" id="363999.A0A439CX11"/>
<dbReference type="GO" id="GO:0005829">
    <property type="term" value="C:cytosol"/>
    <property type="evidence" value="ECO:0007669"/>
    <property type="project" value="TreeGrafter"/>
</dbReference>
<evidence type="ECO:0000313" key="10">
    <source>
        <dbReference type="Proteomes" id="UP000286045"/>
    </source>
</evidence>
<keyword evidence="10" id="KW-1185">Reference proteome</keyword>
<dbReference type="AlphaFoldDB" id="A0A439CX11"/>
<dbReference type="Pfam" id="PF01026">
    <property type="entry name" value="TatD_DNase"/>
    <property type="match status" value="1"/>
</dbReference>
<proteinExistence type="inferred from homology"/>
<dbReference type="PROSITE" id="PS01091">
    <property type="entry name" value="TATD_3"/>
    <property type="match status" value="1"/>
</dbReference>
<feature type="compositionally biased region" description="Basic and acidic residues" evidence="8">
    <location>
        <begin position="406"/>
        <end position="422"/>
    </location>
</feature>
<dbReference type="PROSITE" id="PS01090">
    <property type="entry name" value="TATD_2"/>
    <property type="match status" value="1"/>
</dbReference>
<protein>
    <submittedName>
        <fullName evidence="9">Uncharacterized protein</fullName>
    </submittedName>
</protein>
<dbReference type="PROSITE" id="PS00061">
    <property type="entry name" value="ADH_SHORT"/>
    <property type="match status" value="1"/>
</dbReference>
<comment type="similarity">
    <text evidence="2">Belongs to the metallo-dependent hydrolases superfamily. TatD-type hydrolase family.</text>
</comment>
<keyword evidence="6" id="KW-0521">NADP</keyword>
<dbReference type="SUPFAM" id="SSF51735">
    <property type="entry name" value="NAD(P)-binding Rossmann-fold domains"/>
    <property type="match status" value="1"/>
</dbReference>
<gene>
    <name evidence="9" type="ORF">EKO27_g8345</name>
</gene>
<name>A0A439CX11_9PEZI</name>
<dbReference type="InterPro" id="IPR001130">
    <property type="entry name" value="TatD-like"/>
</dbReference>
<dbReference type="GO" id="GO:0050085">
    <property type="term" value="F:mannitol 2-dehydrogenase (NADP+) activity"/>
    <property type="evidence" value="ECO:0007669"/>
    <property type="project" value="UniProtKB-ARBA"/>
</dbReference>
<dbReference type="Gene3D" id="3.20.20.140">
    <property type="entry name" value="Metal-dependent hydrolases"/>
    <property type="match status" value="1"/>
</dbReference>
<keyword evidence="7" id="KW-0560">Oxidoreductase</keyword>
<dbReference type="GO" id="GO:0008296">
    <property type="term" value="F:3'-5'-DNA exonuclease activity"/>
    <property type="evidence" value="ECO:0007669"/>
    <property type="project" value="TreeGrafter"/>
</dbReference>
<organism evidence="9 10">
    <name type="scientific">Xylaria grammica</name>
    <dbReference type="NCBI Taxonomy" id="363999"/>
    <lineage>
        <taxon>Eukaryota</taxon>
        <taxon>Fungi</taxon>
        <taxon>Dikarya</taxon>
        <taxon>Ascomycota</taxon>
        <taxon>Pezizomycotina</taxon>
        <taxon>Sordariomycetes</taxon>
        <taxon>Xylariomycetidae</taxon>
        <taxon>Xylariales</taxon>
        <taxon>Xylariaceae</taxon>
        <taxon>Xylaria</taxon>
    </lineage>
</organism>
<keyword evidence="3" id="KW-0540">Nuclease</keyword>
<evidence type="ECO:0000256" key="8">
    <source>
        <dbReference type="SAM" id="MobiDB-lite"/>
    </source>
</evidence>
<dbReference type="GO" id="GO:0019594">
    <property type="term" value="P:mannitol metabolic process"/>
    <property type="evidence" value="ECO:0007669"/>
    <property type="project" value="UniProtKB-ARBA"/>
</dbReference>
<evidence type="ECO:0000256" key="2">
    <source>
        <dbReference type="ARBA" id="ARBA00009275"/>
    </source>
</evidence>
<dbReference type="Proteomes" id="UP000286045">
    <property type="component" value="Unassembled WGS sequence"/>
</dbReference>
<feature type="region of interest" description="Disordered" evidence="8">
    <location>
        <begin position="393"/>
        <end position="422"/>
    </location>
</feature>
<dbReference type="SUPFAM" id="SSF51556">
    <property type="entry name" value="Metallo-dependent hydrolases"/>
    <property type="match status" value="1"/>
</dbReference>
<dbReference type="InterPro" id="IPR002347">
    <property type="entry name" value="SDR_fam"/>
</dbReference>
<keyword evidence="4" id="KW-0479">Metal-binding</keyword>
<evidence type="ECO:0000256" key="5">
    <source>
        <dbReference type="ARBA" id="ARBA00022801"/>
    </source>
</evidence>
<feature type="compositionally biased region" description="Low complexity" evidence="8">
    <location>
        <begin position="606"/>
        <end position="638"/>
    </location>
</feature>
<evidence type="ECO:0000256" key="3">
    <source>
        <dbReference type="ARBA" id="ARBA00022722"/>
    </source>
</evidence>
<reference evidence="9 10" key="1">
    <citation type="submission" date="2018-12" db="EMBL/GenBank/DDBJ databases">
        <title>Draft genome sequence of Xylaria grammica IHI A82.</title>
        <authorList>
            <person name="Buettner E."/>
            <person name="Kellner H."/>
        </authorList>
    </citation>
    <scope>NUCLEOTIDE SEQUENCE [LARGE SCALE GENOMIC DNA]</scope>
    <source>
        <strain evidence="9 10">IHI A82</strain>
    </source>
</reference>
<feature type="compositionally biased region" description="Basic and acidic residues" evidence="8">
    <location>
        <begin position="651"/>
        <end position="660"/>
    </location>
</feature>
<accession>A0A439CX11</accession>
<dbReference type="InterPro" id="IPR020904">
    <property type="entry name" value="Sc_DH/Rdtase_CS"/>
</dbReference>
<dbReference type="FunFam" id="3.40.50.720:FF:000090">
    <property type="entry name" value="NADP-dependent mannitol dehydrogenase"/>
    <property type="match status" value="1"/>
</dbReference>
<dbReference type="PANTHER" id="PTHR10060">
    <property type="entry name" value="TATD FAMILY DEOXYRIBONUCLEASE"/>
    <property type="match status" value="1"/>
</dbReference>
<sequence length="722" mass="78504">MSMGFDECAVVREGFPRPVPDTSDNVLEQFRMTGKVVVVTGAADGIGYAVSEAMVEANANVALWYNSNDAAIAKAKRLSDIYGLKTCAYKVDISDPQEVQDGIQKVLADFGRIDVFIANAGMAISKPILEQTLEEYRKQMSVNVDGVVICAKYVGEVFKRQGTGNLIITSSMSAHIVNVPTDQPVYNATKAFVTHFGKSLAREWRDFARVNIVSPGFFDTKMGASPLGVNEAYRMAVLGRQGHVKEVKGLYLYLASDASTYTTGSDVIVDGGFLVRPLSSCAAMASGATGSVPAATASDNKLIYKPRYIDIGINLADPIFRGVYHGKERHPDDLQAVVSRAQEVGCHKLIITGSDFTSSRHALDIAKEYPGIVYTTAGIHPCSSAIFSTSHAHHDAQQYTMPSDPDPEKPVPEDHDPDPKKTGEIISELRTLIESARSTHPGALVAFGEFGLDYDRLHYCSRKVQLHSFAAQLDLVLSLTPQPPLFLHSRAAHEDFVGLLKAKFGDRLEKLERGGVVHSFTGTAAEMHELADLGLHIGTNGCSFKTEENCAVVKEIPLDRLMLETDGPWCEIRPTHAGWRHLLGAKTKAEGIYAALNGNGDDSALATPESTPTSTTVPTPNTTRTATPNPQQDVAAPKPAKPAKPPKNPKRKEPEVPERWRTVKKEKWIEGAMVKGRNEPCMIERVGQVVAGVRGEPLRDVCEAAWANTVKVFGLGEDEKRE</sequence>
<dbReference type="PANTHER" id="PTHR10060:SF15">
    <property type="entry name" value="DEOXYRIBONUCLEASE TATDN1"/>
    <property type="match status" value="1"/>
</dbReference>
<feature type="region of interest" description="Disordered" evidence="8">
    <location>
        <begin position="603"/>
        <end position="660"/>
    </location>
</feature>
<dbReference type="InterPro" id="IPR032466">
    <property type="entry name" value="Metal_Hydrolase"/>
</dbReference>
<dbReference type="Gene3D" id="3.40.50.720">
    <property type="entry name" value="NAD(P)-binding Rossmann-like Domain"/>
    <property type="match status" value="1"/>
</dbReference>
<evidence type="ECO:0000256" key="6">
    <source>
        <dbReference type="ARBA" id="ARBA00022857"/>
    </source>
</evidence>
<dbReference type="InterPro" id="IPR018228">
    <property type="entry name" value="DNase_TatD-rel_CS"/>
</dbReference>
<dbReference type="GO" id="GO:0046872">
    <property type="term" value="F:metal ion binding"/>
    <property type="evidence" value="ECO:0007669"/>
    <property type="project" value="UniProtKB-KW"/>
</dbReference>
<dbReference type="CDD" id="cd01310">
    <property type="entry name" value="TatD_DNAse"/>
    <property type="match status" value="1"/>
</dbReference>
<keyword evidence="5" id="KW-0378">Hydrolase</keyword>
<dbReference type="Pfam" id="PF13561">
    <property type="entry name" value="adh_short_C2"/>
    <property type="match status" value="1"/>
</dbReference>
<dbReference type="PRINTS" id="PR00081">
    <property type="entry name" value="GDHRDH"/>
</dbReference>
<dbReference type="InterPro" id="IPR050891">
    <property type="entry name" value="TatD-type_Hydrolase"/>
</dbReference>